<name>A0A2A9CTR4_9ACTN</name>
<evidence type="ECO:0000256" key="2">
    <source>
        <dbReference type="HAMAP-Rule" id="MF_00973"/>
    </source>
</evidence>
<dbReference type="GO" id="GO:0043743">
    <property type="term" value="F:LPPG:FO 2-phospho-L-lactate transferase activity"/>
    <property type="evidence" value="ECO:0007669"/>
    <property type="project" value="InterPro"/>
</dbReference>
<dbReference type="Gene3D" id="3.40.50.10680">
    <property type="entry name" value="CofD-like domains"/>
    <property type="match status" value="1"/>
</dbReference>
<dbReference type="InterPro" id="IPR038136">
    <property type="entry name" value="CofD-like_dom_sf"/>
</dbReference>
<dbReference type="GO" id="GO:0008360">
    <property type="term" value="P:regulation of cell shape"/>
    <property type="evidence" value="ECO:0007669"/>
    <property type="project" value="UniProtKB-UniRule"/>
</dbReference>
<dbReference type="AlphaFoldDB" id="A0A2A9CTR4"/>
<evidence type="ECO:0000256" key="1">
    <source>
        <dbReference type="ARBA" id="ARBA00022490"/>
    </source>
</evidence>
<keyword evidence="4" id="KW-1185">Reference proteome</keyword>
<dbReference type="PANTHER" id="PTHR30135">
    <property type="entry name" value="UNCHARACTERIZED PROTEIN YVCK-RELATED"/>
    <property type="match status" value="1"/>
</dbReference>
<comment type="caution">
    <text evidence="3">The sequence shown here is derived from an EMBL/GenBank/DDBJ whole genome shotgun (WGS) entry which is preliminary data.</text>
</comment>
<comment type="subcellular location">
    <subcellularLocation>
        <location evidence="2">Cytoplasm</location>
    </subcellularLocation>
</comment>
<proteinExistence type="inferred from homology"/>
<accession>A0A2A9CTR4</accession>
<gene>
    <name evidence="3" type="ORF">ATK74_1494</name>
</gene>
<dbReference type="Pfam" id="PF01933">
    <property type="entry name" value="CofD"/>
    <property type="match status" value="1"/>
</dbReference>
<comment type="similarity">
    <text evidence="2">Belongs to the gluconeogenesis factor family.</text>
</comment>
<dbReference type="InterPro" id="IPR002882">
    <property type="entry name" value="CofD"/>
</dbReference>
<evidence type="ECO:0000313" key="3">
    <source>
        <dbReference type="EMBL" id="PFG16939.1"/>
    </source>
</evidence>
<reference evidence="3 4" key="1">
    <citation type="submission" date="2017-10" db="EMBL/GenBank/DDBJ databases">
        <title>Sequencing the genomes of 1000 actinobacteria strains.</title>
        <authorList>
            <person name="Klenk H.-P."/>
        </authorList>
    </citation>
    <scope>NUCLEOTIDE SEQUENCE [LARGE SCALE GENOMIC DNA]</scope>
    <source>
        <strain evidence="3 4">DSM 15597</strain>
    </source>
</reference>
<sequence length="316" mass="33034">MTGFAPTPAVVALGGGHGLSVSLSALRQLTHRLTAIVTVADDGGSSGRLRAEFPILPPGDLRMALAALCGDDQVGRAWAEVLQARFPGNGTLGGHAIGNLLIAGLWQQLDDPVAGLDMVASMLHVEGRVLPMAAVPLVIEADVIGADPSRPDEVSLVVGQEAVALARGDIAAVRLRPSDPPAVPEAVAAIAEADYLILGPGSWYSSVIPHVLVPQLVEAMQQTKAKRVLTMNLVPTEDETPSYTAARHIEVLAEHAPRLRWDVVLADPSFANDPHLACFAASLGAELVVTPVQMRDGSPRHDPFLLASAYAGIMGL</sequence>
<organism evidence="3 4">
    <name type="scientific">Propionicimonas paludicola</name>
    <dbReference type="NCBI Taxonomy" id="185243"/>
    <lineage>
        <taxon>Bacteria</taxon>
        <taxon>Bacillati</taxon>
        <taxon>Actinomycetota</taxon>
        <taxon>Actinomycetes</taxon>
        <taxon>Propionibacteriales</taxon>
        <taxon>Nocardioidaceae</taxon>
        <taxon>Propionicimonas</taxon>
    </lineage>
</organism>
<dbReference type="Proteomes" id="UP000226079">
    <property type="component" value="Unassembled WGS sequence"/>
</dbReference>
<dbReference type="CDD" id="cd07187">
    <property type="entry name" value="YvcK_like"/>
    <property type="match status" value="1"/>
</dbReference>
<protein>
    <recommendedName>
        <fullName evidence="2">Putative gluconeogenesis factor</fullName>
    </recommendedName>
</protein>
<dbReference type="RefSeq" id="WP_098460426.1">
    <property type="nucleotide sequence ID" value="NZ_PDJC01000001.1"/>
</dbReference>
<dbReference type="OrthoDB" id="9783842at2"/>
<keyword evidence="1 2" id="KW-0963">Cytoplasm</keyword>
<evidence type="ECO:0000313" key="4">
    <source>
        <dbReference type="Proteomes" id="UP000226079"/>
    </source>
</evidence>
<dbReference type="EMBL" id="PDJC01000001">
    <property type="protein sequence ID" value="PFG16939.1"/>
    <property type="molecule type" value="Genomic_DNA"/>
</dbReference>
<dbReference type="NCBIfam" id="TIGR01826">
    <property type="entry name" value="CofD_related"/>
    <property type="match status" value="1"/>
</dbReference>
<dbReference type="GO" id="GO:0005737">
    <property type="term" value="C:cytoplasm"/>
    <property type="evidence" value="ECO:0007669"/>
    <property type="project" value="UniProtKB-SubCell"/>
</dbReference>
<dbReference type="InterPro" id="IPR010119">
    <property type="entry name" value="Gluconeogen_factor"/>
</dbReference>
<dbReference type="PANTHER" id="PTHR30135:SF3">
    <property type="entry name" value="GLUCONEOGENESIS FACTOR-RELATED"/>
    <property type="match status" value="1"/>
</dbReference>
<comment type="function">
    <text evidence="2">Required for morphogenesis under gluconeogenic growth conditions.</text>
</comment>
<dbReference type="SUPFAM" id="SSF142338">
    <property type="entry name" value="CofD-like"/>
    <property type="match status" value="1"/>
</dbReference>
<dbReference type="HAMAP" id="MF_00973">
    <property type="entry name" value="Gluconeogen_factor"/>
    <property type="match status" value="1"/>
</dbReference>